<protein>
    <submittedName>
        <fullName evidence="2">Uncharacterized protein</fullName>
    </submittedName>
</protein>
<reference evidence="2" key="2">
    <citation type="submission" date="2023-05" db="EMBL/GenBank/DDBJ databases">
        <authorList>
            <consortium name="Lawrence Berkeley National Laboratory"/>
            <person name="Steindorff A."/>
            <person name="Hensen N."/>
            <person name="Bonometti L."/>
            <person name="Westerberg I."/>
            <person name="Brannstrom I.O."/>
            <person name="Guillou S."/>
            <person name="Cros-Aarteil S."/>
            <person name="Calhoun S."/>
            <person name="Haridas S."/>
            <person name="Kuo A."/>
            <person name="Mondo S."/>
            <person name="Pangilinan J."/>
            <person name="Riley R."/>
            <person name="Labutti K."/>
            <person name="Andreopoulos B."/>
            <person name="Lipzen A."/>
            <person name="Chen C."/>
            <person name="Yanf M."/>
            <person name="Daum C."/>
            <person name="Ng V."/>
            <person name="Clum A."/>
            <person name="Ohm R."/>
            <person name="Martin F."/>
            <person name="Silar P."/>
            <person name="Natvig D."/>
            <person name="Lalanne C."/>
            <person name="Gautier V."/>
            <person name="Ament-Velasquez S.L."/>
            <person name="Kruys A."/>
            <person name="Hutchinson M.I."/>
            <person name="Powell A.J."/>
            <person name="Barry K."/>
            <person name="Miller A.N."/>
            <person name="Grigoriev I.V."/>
            <person name="Debuchy R."/>
            <person name="Gladieux P."/>
            <person name="Thoren M.H."/>
            <person name="Johannesson H."/>
        </authorList>
    </citation>
    <scope>NUCLEOTIDE SEQUENCE</scope>
    <source>
        <strain evidence="2">PSN293</strain>
    </source>
</reference>
<keyword evidence="3" id="KW-1185">Reference proteome</keyword>
<comment type="caution">
    <text evidence="2">The sequence shown here is derived from an EMBL/GenBank/DDBJ whole genome shotgun (WGS) entry which is preliminary data.</text>
</comment>
<feature type="compositionally biased region" description="Polar residues" evidence="1">
    <location>
        <begin position="103"/>
        <end position="113"/>
    </location>
</feature>
<reference evidence="2" key="1">
    <citation type="journal article" date="2023" name="Mol. Phylogenet. Evol.">
        <title>Genome-scale phylogeny and comparative genomics of the fungal order Sordariales.</title>
        <authorList>
            <person name="Hensen N."/>
            <person name="Bonometti L."/>
            <person name="Westerberg I."/>
            <person name="Brannstrom I.O."/>
            <person name="Guillou S."/>
            <person name="Cros-Aarteil S."/>
            <person name="Calhoun S."/>
            <person name="Haridas S."/>
            <person name="Kuo A."/>
            <person name="Mondo S."/>
            <person name="Pangilinan J."/>
            <person name="Riley R."/>
            <person name="LaButti K."/>
            <person name="Andreopoulos B."/>
            <person name="Lipzen A."/>
            <person name="Chen C."/>
            <person name="Yan M."/>
            <person name="Daum C."/>
            <person name="Ng V."/>
            <person name="Clum A."/>
            <person name="Steindorff A."/>
            <person name="Ohm R.A."/>
            <person name="Martin F."/>
            <person name="Silar P."/>
            <person name="Natvig D.O."/>
            <person name="Lalanne C."/>
            <person name="Gautier V."/>
            <person name="Ament-Velasquez S.L."/>
            <person name="Kruys A."/>
            <person name="Hutchinson M.I."/>
            <person name="Powell A.J."/>
            <person name="Barry K."/>
            <person name="Miller A.N."/>
            <person name="Grigoriev I.V."/>
            <person name="Debuchy R."/>
            <person name="Gladieux P."/>
            <person name="Hiltunen Thoren M."/>
            <person name="Johannesson H."/>
        </authorList>
    </citation>
    <scope>NUCLEOTIDE SEQUENCE</scope>
    <source>
        <strain evidence="2">PSN293</strain>
    </source>
</reference>
<organism evidence="2 3">
    <name type="scientific">Rhypophila decipiens</name>
    <dbReference type="NCBI Taxonomy" id="261697"/>
    <lineage>
        <taxon>Eukaryota</taxon>
        <taxon>Fungi</taxon>
        <taxon>Dikarya</taxon>
        <taxon>Ascomycota</taxon>
        <taxon>Pezizomycotina</taxon>
        <taxon>Sordariomycetes</taxon>
        <taxon>Sordariomycetidae</taxon>
        <taxon>Sordariales</taxon>
        <taxon>Naviculisporaceae</taxon>
        <taxon>Rhypophila</taxon>
    </lineage>
</organism>
<accession>A0AAN6YEC9</accession>
<sequence>MQLRNDVKRLCTSLRGLRMFKRGKETKRSKLEISQPFNFKREITTLPGLSEDEISVLREQAAASCVGIAEAKTEHDNRHMQQQHQIQTHSPHHTRSHSRNGTRSRSTSASPQRPNEHGQGQGQQHYATRPPTSRSQSTNSLVDQYSGGTSSAQRPCPLSRSYTPGAGSTRSNRSGNGNGNGHNNSRCASPMSMSTRSLNRLVLPSLTSSSANGSGANSDCDSPGVNTPGGNNCTATGLGIGKIGGCLQILEKLEVTRPVSPVSSLGSSDLDGDDRFFIGSPVSPLTPRASPKSGKLKF</sequence>
<dbReference type="EMBL" id="MU858057">
    <property type="protein sequence ID" value="KAK4217743.1"/>
    <property type="molecule type" value="Genomic_DNA"/>
</dbReference>
<feature type="region of interest" description="Disordered" evidence="1">
    <location>
        <begin position="279"/>
        <end position="298"/>
    </location>
</feature>
<name>A0AAN6YEC9_9PEZI</name>
<proteinExistence type="predicted"/>
<feature type="compositionally biased region" description="Polar residues" evidence="1">
    <location>
        <begin position="122"/>
        <end position="153"/>
    </location>
</feature>
<evidence type="ECO:0000313" key="2">
    <source>
        <dbReference type="EMBL" id="KAK4217743.1"/>
    </source>
</evidence>
<feature type="compositionally biased region" description="Low complexity" evidence="1">
    <location>
        <begin position="165"/>
        <end position="186"/>
    </location>
</feature>
<feature type="compositionally biased region" description="Basic residues" evidence="1">
    <location>
        <begin position="90"/>
        <end position="102"/>
    </location>
</feature>
<dbReference type="AlphaFoldDB" id="A0AAN6YEC9"/>
<gene>
    <name evidence="2" type="ORF">QBC37DRAFT_31470</name>
</gene>
<dbReference type="Proteomes" id="UP001301769">
    <property type="component" value="Unassembled WGS sequence"/>
</dbReference>
<evidence type="ECO:0000313" key="3">
    <source>
        <dbReference type="Proteomes" id="UP001301769"/>
    </source>
</evidence>
<feature type="region of interest" description="Disordered" evidence="1">
    <location>
        <begin position="74"/>
        <end position="193"/>
    </location>
</feature>
<evidence type="ECO:0000256" key="1">
    <source>
        <dbReference type="SAM" id="MobiDB-lite"/>
    </source>
</evidence>